<organism evidence="2 3">
    <name type="scientific">Salinispora arenicola</name>
    <dbReference type="NCBI Taxonomy" id="168697"/>
    <lineage>
        <taxon>Bacteria</taxon>
        <taxon>Bacillati</taxon>
        <taxon>Actinomycetota</taxon>
        <taxon>Actinomycetes</taxon>
        <taxon>Micromonosporales</taxon>
        <taxon>Micromonosporaceae</taxon>
        <taxon>Salinispora</taxon>
    </lineage>
</organism>
<evidence type="ECO:0000313" key="4">
    <source>
        <dbReference type="Proteomes" id="UP000677457"/>
    </source>
</evidence>
<evidence type="ECO:0000313" key="3">
    <source>
        <dbReference type="Proteomes" id="UP000315983"/>
    </source>
</evidence>
<dbReference type="AlphaFoldDB" id="A0A542XJR6"/>
<accession>A0A542XJR6</accession>
<keyword evidence="4" id="KW-1185">Reference proteome</keyword>
<proteinExistence type="predicted"/>
<dbReference type="Proteomes" id="UP000677457">
    <property type="component" value="Unassembled WGS sequence"/>
</dbReference>
<evidence type="ECO:0000313" key="2">
    <source>
        <dbReference type="EMBL" id="TQL36098.1"/>
    </source>
</evidence>
<dbReference type="Proteomes" id="UP000315983">
    <property type="component" value="Unassembled WGS sequence"/>
</dbReference>
<protein>
    <submittedName>
        <fullName evidence="2">Uncharacterized protein</fullName>
    </submittedName>
</protein>
<sequence length="60" mass="6314">MTAATLGQHGTATAKARRVGARRVCRTAAASGPVVGEVVPVGFDPRVECDRIVRVDPVRE</sequence>
<gene>
    <name evidence="2" type="ORF">FB564_1176</name>
    <name evidence="1" type="ORF">Sar04_13340</name>
</gene>
<dbReference type="EMBL" id="VFOL01000001">
    <property type="protein sequence ID" value="TQL36098.1"/>
    <property type="molecule type" value="Genomic_DNA"/>
</dbReference>
<evidence type="ECO:0000313" key="1">
    <source>
        <dbReference type="EMBL" id="GIM83669.1"/>
    </source>
</evidence>
<reference evidence="1 4" key="2">
    <citation type="submission" date="2021-03" db="EMBL/GenBank/DDBJ databases">
        <title>Whole genome shotgun sequence of Salinispora arenicola NBRC 105043.</title>
        <authorList>
            <person name="Komaki H."/>
            <person name="Tamura T."/>
        </authorList>
    </citation>
    <scope>NUCLEOTIDE SEQUENCE [LARGE SCALE GENOMIC DNA]</scope>
    <source>
        <strain evidence="1 4">NBRC 105043</strain>
    </source>
</reference>
<comment type="caution">
    <text evidence="2">The sequence shown here is derived from an EMBL/GenBank/DDBJ whole genome shotgun (WGS) entry which is preliminary data.</text>
</comment>
<name>A0A542XJR6_SALAC</name>
<dbReference type="EMBL" id="BOQM01000009">
    <property type="protein sequence ID" value="GIM83669.1"/>
    <property type="molecule type" value="Genomic_DNA"/>
</dbReference>
<reference evidence="2 3" key="1">
    <citation type="submission" date="2019-06" db="EMBL/GenBank/DDBJ databases">
        <title>Sequencing the genomes of 1000 actinobacteria strains.</title>
        <authorList>
            <person name="Klenk H.-P."/>
        </authorList>
    </citation>
    <scope>NUCLEOTIDE SEQUENCE [LARGE SCALE GENOMIC DNA]</scope>
    <source>
        <strain evidence="2 3">DSM 44819</strain>
    </source>
</reference>